<feature type="region of interest" description="Disordered" evidence="1">
    <location>
        <begin position="41"/>
        <end position="66"/>
    </location>
</feature>
<name>A0ABQ8NRJ4_PYRGI</name>
<feature type="compositionally biased region" description="Basic and acidic residues" evidence="1">
    <location>
        <begin position="45"/>
        <end position="60"/>
    </location>
</feature>
<protein>
    <submittedName>
        <fullName evidence="2">Uncharacterized protein</fullName>
    </submittedName>
</protein>
<gene>
    <name evidence="2" type="ORF">MCOR33_003354</name>
</gene>
<evidence type="ECO:0000256" key="1">
    <source>
        <dbReference type="SAM" id="MobiDB-lite"/>
    </source>
</evidence>
<evidence type="ECO:0000313" key="2">
    <source>
        <dbReference type="EMBL" id="KAI6301008.1"/>
    </source>
</evidence>
<dbReference type="Proteomes" id="UP001059893">
    <property type="component" value="Unassembled WGS sequence"/>
</dbReference>
<reference evidence="2" key="1">
    <citation type="submission" date="2021-01" db="EMBL/GenBank/DDBJ databases">
        <title>Deciphering the adaptive evolutionary patterns associated with biogeogrpahic diversity in the finger millet blast pathogen Magnaporthe oryzae in Eastern Africa.</title>
        <authorList>
            <person name="Onyema G."/>
            <person name="Shittu T.A."/>
            <person name="Dodsworth S."/>
            <person name="Devilliers S."/>
            <person name="Muthumeenakshi S."/>
            <person name="Sreenivasaprasad S."/>
        </authorList>
    </citation>
    <scope>NUCLEOTIDE SEQUENCE</scope>
    <source>
        <strain evidence="2">D15/s37</strain>
    </source>
</reference>
<proteinExistence type="predicted"/>
<keyword evidence="3" id="KW-1185">Reference proteome</keyword>
<sequence>MRGSILSNIGITYDQHTILRRQHKSHVRGVDGSSQMLGLTWYSPTRDRASRSGRDREGDHLGSPTLSQRIATVSNHRVFGREMGFLRDTASFSSSISSSRVPREVETSTEDPCTMVDKGCEDINVKAEMARQDEASIVHVASSSEKRENQKFNLRSFQYHRVGHPFLVTSTYSVPKFDQRSARTLCNVRGTPLEHASKKGAMMRGPPLQEKREHKPNKVATNIYCTNGLERR</sequence>
<evidence type="ECO:0000313" key="3">
    <source>
        <dbReference type="Proteomes" id="UP001059893"/>
    </source>
</evidence>
<dbReference type="EMBL" id="JABSND010000043">
    <property type="protein sequence ID" value="KAI6301008.1"/>
    <property type="molecule type" value="Genomic_DNA"/>
</dbReference>
<organism evidence="2 3">
    <name type="scientific">Pyricularia grisea</name>
    <name type="common">Crabgrass-specific blast fungus</name>
    <name type="synonym">Magnaporthe grisea</name>
    <dbReference type="NCBI Taxonomy" id="148305"/>
    <lineage>
        <taxon>Eukaryota</taxon>
        <taxon>Fungi</taxon>
        <taxon>Dikarya</taxon>
        <taxon>Ascomycota</taxon>
        <taxon>Pezizomycotina</taxon>
        <taxon>Sordariomycetes</taxon>
        <taxon>Sordariomycetidae</taxon>
        <taxon>Magnaporthales</taxon>
        <taxon>Pyriculariaceae</taxon>
        <taxon>Pyricularia</taxon>
    </lineage>
</organism>
<accession>A0ABQ8NRJ4</accession>
<comment type="caution">
    <text evidence="2">The sequence shown here is derived from an EMBL/GenBank/DDBJ whole genome shotgun (WGS) entry which is preliminary data.</text>
</comment>